<evidence type="ECO:0000259" key="6">
    <source>
        <dbReference type="Pfam" id="PF00520"/>
    </source>
</evidence>
<dbReference type="Gene3D" id="1.10.287.70">
    <property type="match status" value="1"/>
</dbReference>
<feature type="transmembrane region" description="Helical" evidence="5">
    <location>
        <begin position="134"/>
        <end position="156"/>
    </location>
</feature>
<dbReference type="GO" id="GO:0044877">
    <property type="term" value="F:protein-containing complex binding"/>
    <property type="evidence" value="ECO:0007669"/>
    <property type="project" value="TreeGrafter"/>
</dbReference>
<dbReference type="EMBL" id="CAAALY010006160">
    <property type="protein sequence ID" value="VEL09361.1"/>
    <property type="molecule type" value="Genomic_DNA"/>
</dbReference>
<evidence type="ECO:0000256" key="1">
    <source>
        <dbReference type="ARBA" id="ARBA00004141"/>
    </source>
</evidence>
<protein>
    <recommendedName>
        <fullName evidence="6">Ion transport domain-containing protein</fullName>
    </recommendedName>
</protein>
<dbReference type="Pfam" id="PF00520">
    <property type="entry name" value="Ion_trans"/>
    <property type="match status" value="1"/>
</dbReference>
<keyword evidence="4 5" id="KW-0472">Membrane</keyword>
<feature type="domain" description="Ion transport" evidence="6">
    <location>
        <begin position="55"/>
        <end position="334"/>
    </location>
</feature>
<proteinExistence type="predicted"/>
<feature type="transmembrane region" description="Helical" evidence="5">
    <location>
        <begin position="300"/>
        <end position="323"/>
    </location>
</feature>
<feature type="transmembrane region" description="Helical" evidence="5">
    <location>
        <begin position="187"/>
        <end position="214"/>
    </location>
</feature>
<dbReference type="InterPro" id="IPR050866">
    <property type="entry name" value="CNG_cation_channel"/>
</dbReference>
<dbReference type="GO" id="GO:0030553">
    <property type="term" value="F:cGMP binding"/>
    <property type="evidence" value="ECO:0007669"/>
    <property type="project" value="TreeGrafter"/>
</dbReference>
<reference evidence="7" key="1">
    <citation type="submission" date="2018-11" db="EMBL/GenBank/DDBJ databases">
        <authorList>
            <consortium name="Pathogen Informatics"/>
        </authorList>
    </citation>
    <scope>NUCLEOTIDE SEQUENCE</scope>
</reference>
<dbReference type="AlphaFoldDB" id="A0A3S4ZEA4"/>
<organism evidence="7 8">
    <name type="scientific">Protopolystoma xenopodis</name>
    <dbReference type="NCBI Taxonomy" id="117903"/>
    <lineage>
        <taxon>Eukaryota</taxon>
        <taxon>Metazoa</taxon>
        <taxon>Spiralia</taxon>
        <taxon>Lophotrochozoa</taxon>
        <taxon>Platyhelminthes</taxon>
        <taxon>Monogenea</taxon>
        <taxon>Polyopisthocotylea</taxon>
        <taxon>Polystomatidea</taxon>
        <taxon>Polystomatidae</taxon>
        <taxon>Protopolystoma</taxon>
    </lineage>
</organism>
<evidence type="ECO:0000256" key="2">
    <source>
        <dbReference type="ARBA" id="ARBA00022692"/>
    </source>
</evidence>
<dbReference type="GO" id="GO:0005886">
    <property type="term" value="C:plasma membrane"/>
    <property type="evidence" value="ECO:0007669"/>
    <property type="project" value="TreeGrafter"/>
</dbReference>
<dbReference type="InterPro" id="IPR005821">
    <property type="entry name" value="Ion_trans_dom"/>
</dbReference>
<evidence type="ECO:0000256" key="5">
    <source>
        <dbReference type="SAM" id="Phobius"/>
    </source>
</evidence>
<keyword evidence="8" id="KW-1185">Reference proteome</keyword>
<evidence type="ECO:0000256" key="4">
    <source>
        <dbReference type="ARBA" id="ARBA00023136"/>
    </source>
</evidence>
<feature type="transmembrane region" description="Helical" evidence="5">
    <location>
        <begin position="52"/>
        <end position="72"/>
    </location>
</feature>
<dbReference type="GO" id="GO:0005223">
    <property type="term" value="F:intracellularly cGMP-activated cation channel activity"/>
    <property type="evidence" value="ECO:0007669"/>
    <property type="project" value="TreeGrafter"/>
</dbReference>
<dbReference type="Proteomes" id="UP000784294">
    <property type="component" value="Unassembled WGS sequence"/>
</dbReference>
<comment type="subcellular location">
    <subcellularLocation>
        <location evidence="1">Membrane</location>
        <topology evidence="1">Multi-pass membrane protein</topology>
    </subcellularLocation>
</comment>
<gene>
    <name evidence="7" type="ORF">PXEA_LOCUS2801</name>
</gene>
<accession>A0A3S4ZEA4</accession>
<keyword evidence="2 5" id="KW-0812">Transmembrane</keyword>
<evidence type="ECO:0000313" key="8">
    <source>
        <dbReference type="Proteomes" id="UP000784294"/>
    </source>
</evidence>
<evidence type="ECO:0000256" key="3">
    <source>
        <dbReference type="ARBA" id="ARBA00022989"/>
    </source>
</evidence>
<sequence>MARFPGAGPTCCRDNQHKAPLPCRSDEAASRAADVASAGRERGRFVDPCSQLLHVWQGIVTLAFLYNLWVIVYRFAFDEVSTATRITWFLADYLADAVYLGDIIVGLHTAHYEEGVLQTTPSRIRAHYMNSTRFYVDLLALLPLDFLYLSIGYMSLVRIIRLAKFRQVLAYPAHFERHTAHPNAFRVVYLLHGLAILFHWNACLHRLVAGLVLYRGAGLLDADFSAEVAAALRDALATWRSPFVTADPVAAVGVDNRTVKTTVASTRTRAGSNAYLDTLYHSTMALTLTGTGLPTPFENVGYLFVLFELVLGLLVFALVLGYISNILSNINAEQKEFQSESCRWREWKSR</sequence>
<name>A0A3S4ZEA4_9PLAT</name>
<dbReference type="PANTHER" id="PTHR45638">
    <property type="entry name" value="CYCLIC NUCLEOTIDE-GATED CATION CHANNEL SUBUNIT A"/>
    <property type="match status" value="1"/>
</dbReference>
<dbReference type="OrthoDB" id="421226at2759"/>
<dbReference type="GO" id="GO:0005222">
    <property type="term" value="F:intracellularly cAMP-activated cation channel activity"/>
    <property type="evidence" value="ECO:0007669"/>
    <property type="project" value="TreeGrafter"/>
</dbReference>
<dbReference type="PANTHER" id="PTHR45638:SF4">
    <property type="entry name" value="CYCLIC NUCLEOTIDE-BINDING DOMAIN-CONTAINING PROTEIN"/>
    <property type="match status" value="1"/>
</dbReference>
<comment type="caution">
    <text evidence="7">The sequence shown here is derived from an EMBL/GenBank/DDBJ whole genome shotgun (WGS) entry which is preliminary data.</text>
</comment>
<dbReference type="SUPFAM" id="SSF81324">
    <property type="entry name" value="Voltage-gated potassium channels"/>
    <property type="match status" value="1"/>
</dbReference>
<keyword evidence="3 5" id="KW-1133">Transmembrane helix</keyword>
<evidence type="ECO:0000313" key="7">
    <source>
        <dbReference type="EMBL" id="VEL09361.1"/>
    </source>
</evidence>
<dbReference type="GO" id="GO:0017071">
    <property type="term" value="C:intracellular cyclic nucleotide activated cation channel complex"/>
    <property type="evidence" value="ECO:0007669"/>
    <property type="project" value="TreeGrafter"/>
</dbReference>